<accession>A0A2B7YAV2</accession>
<evidence type="ECO:0008006" key="4">
    <source>
        <dbReference type="Google" id="ProtNLM"/>
    </source>
</evidence>
<dbReference type="PANTHER" id="PTHR36576">
    <property type="entry name" value="UPF0654 PROTEIN C11D3.01C-RELATED"/>
    <property type="match status" value="1"/>
</dbReference>
<reference evidence="2 3" key="1">
    <citation type="submission" date="2017-10" db="EMBL/GenBank/DDBJ databases">
        <title>Comparative genomics in systemic dimorphic fungi from Ajellomycetaceae.</title>
        <authorList>
            <person name="Munoz J.F."/>
            <person name="Mcewen J.G."/>
            <person name="Clay O.K."/>
            <person name="Cuomo C.A."/>
        </authorList>
    </citation>
    <scope>NUCLEOTIDE SEQUENCE [LARGE SCALE GENOMIC DNA]</scope>
    <source>
        <strain evidence="2 3">UAMH5409</strain>
    </source>
</reference>
<dbReference type="Pfam" id="PF10346">
    <property type="entry name" value="Con-6"/>
    <property type="match status" value="2"/>
</dbReference>
<dbReference type="GO" id="GO:0005737">
    <property type="term" value="C:cytoplasm"/>
    <property type="evidence" value="ECO:0007669"/>
    <property type="project" value="TreeGrafter"/>
</dbReference>
<dbReference type="Proteomes" id="UP000223968">
    <property type="component" value="Unassembled WGS sequence"/>
</dbReference>
<evidence type="ECO:0000313" key="2">
    <source>
        <dbReference type="EMBL" id="PGH18385.1"/>
    </source>
</evidence>
<evidence type="ECO:0000256" key="1">
    <source>
        <dbReference type="SAM" id="MobiDB-lite"/>
    </source>
</evidence>
<dbReference type="InterPro" id="IPR052670">
    <property type="entry name" value="UPF0654_domain"/>
</dbReference>
<dbReference type="AlphaFoldDB" id="A0A2B7YAV2"/>
<dbReference type="PANTHER" id="PTHR36576:SF2">
    <property type="entry name" value="PROTEIN CON-6, PUTATIVE (AFU_ORTHOLOGUE AFUA_4G03615)-RELATED"/>
    <property type="match status" value="1"/>
</dbReference>
<gene>
    <name evidence="2" type="ORF">AJ79_00452</name>
</gene>
<evidence type="ECO:0000313" key="3">
    <source>
        <dbReference type="Proteomes" id="UP000223968"/>
    </source>
</evidence>
<organism evidence="2 3">
    <name type="scientific">Helicocarpus griseus UAMH5409</name>
    <dbReference type="NCBI Taxonomy" id="1447875"/>
    <lineage>
        <taxon>Eukaryota</taxon>
        <taxon>Fungi</taxon>
        <taxon>Dikarya</taxon>
        <taxon>Ascomycota</taxon>
        <taxon>Pezizomycotina</taxon>
        <taxon>Eurotiomycetes</taxon>
        <taxon>Eurotiomycetidae</taxon>
        <taxon>Onygenales</taxon>
        <taxon>Ajellomycetaceae</taxon>
        <taxon>Helicocarpus</taxon>
    </lineage>
</organism>
<keyword evidence="3" id="KW-1185">Reference proteome</keyword>
<dbReference type="EMBL" id="PDNB01000004">
    <property type="protein sequence ID" value="PGH18385.1"/>
    <property type="molecule type" value="Genomic_DNA"/>
</dbReference>
<feature type="region of interest" description="Disordered" evidence="1">
    <location>
        <begin position="1"/>
        <end position="87"/>
    </location>
</feature>
<protein>
    <recommendedName>
        <fullName evidence="4">Conidiation-specific protein 6</fullName>
    </recommendedName>
</protein>
<dbReference type="InterPro" id="IPR018824">
    <property type="entry name" value="Conidiation-specific_6"/>
</dbReference>
<proteinExistence type="predicted"/>
<dbReference type="OrthoDB" id="5419162at2759"/>
<name>A0A2B7YAV2_9EURO</name>
<comment type="caution">
    <text evidence="2">The sequence shown here is derived from an EMBL/GenBank/DDBJ whole genome shotgun (WGS) entry which is preliminary data.</text>
</comment>
<sequence length="87" mass="9341">MNPEEAANKARGYKAAMHNPNVSEQAKQHSREVLEGGLGGDTGLTDEGGKDPGNRARGLKAATHNPNVTEEGKKSAQEQLEDMEQQE</sequence>